<evidence type="ECO:0000256" key="4">
    <source>
        <dbReference type="ARBA" id="ARBA00022723"/>
    </source>
</evidence>
<evidence type="ECO:0000256" key="5">
    <source>
        <dbReference type="ARBA" id="ARBA00022827"/>
    </source>
</evidence>
<proteinExistence type="predicted"/>
<dbReference type="Gene3D" id="3.50.50.60">
    <property type="entry name" value="FAD/NAD(P)-binding domain"/>
    <property type="match status" value="2"/>
</dbReference>
<evidence type="ECO:0000259" key="9">
    <source>
        <dbReference type="Pfam" id="PF01134"/>
    </source>
</evidence>
<dbReference type="Proteomes" id="UP001243623">
    <property type="component" value="Chromosome"/>
</dbReference>
<keyword evidence="2" id="KW-0004">4Fe-4S</keyword>
<gene>
    <name evidence="10" type="ORF">P3F81_06810</name>
</gene>
<dbReference type="GO" id="GO:0046872">
    <property type="term" value="F:metal ion binding"/>
    <property type="evidence" value="ECO:0007669"/>
    <property type="project" value="UniProtKB-KW"/>
</dbReference>
<accession>A0A9Y2ET73</accession>
<keyword evidence="11" id="KW-1185">Reference proteome</keyword>
<dbReference type="Pfam" id="PF12831">
    <property type="entry name" value="FAD_oxidored"/>
    <property type="match status" value="1"/>
</dbReference>
<dbReference type="InterPro" id="IPR036188">
    <property type="entry name" value="FAD/NAD-bd_sf"/>
</dbReference>
<keyword evidence="4" id="KW-0479">Metal-binding</keyword>
<name>A0A9Y2ET73_9FIRM</name>
<dbReference type="AlphaFoldDB" id="A0A9Y2ET73"/>
<dbReference type="RefSeq" id="WP_147668951.1">
    <property type="nucleotide sequence ID" value="NZ_CP120678.1"/>
</dbReference>
<keyword evidence="5" id="KW-0274">FAD</keyword>
<dbReference type="EMBL" id="CP120678">
    <property type="protein sequence ID" value="WIW69635.1"/>
    <property type="molecule type" value="Genomic_DNA"/>
</dbReference>
<evidence type="ECO:0000313" key="11">
    <source>
        <dbReference type="Proteomes" id="UP001243623"/>
    </source>
</evidence>
<dbReference type="GO" id="GO:0051539">
    <property type="term" value="F:4 iron, 4 sulfur cluster binding"/>
    <property type="evidence" value="ECO:0007669"/>
    <property type="project" value="UniProtKB-KW"/>
</dbReference>
<keyword evidence="7" id="KW-0408">Iron</keyword>
<sequence>MSNVVISGGGWSGCAAALSAAKAGAKVILIERTDLLLGTGLVGGIFRNNGRYTAAEESIAMGAGEFFKVMDENSRHTNIDFPGHQHASLYDVTTMEPMIKKILLEYGVEIKTQVRVNNVKKAGRHIEAVALDNGEILQGDAFIDATGSAGPMGNCLRYGNGCAMCILRCPSFGPRISLSGKAGVKEFFGEKADGSVGAMSGSCKINKDSLSDELKAELERKGVVVLKIPEGLRKKGGLLKKACSQYALDAFAENIILLDTGHAKLMTSYFPLMDLRKIHGLEKARYEDPYSGGVGNSMRYLAIAPCDCTLRVDDIDNLFCAGEKSGTIVGHTEAIVTGLLAGHNAVRCSLDMEYLVLPNTIAIGDFIEFVQRKMNDESGRRIRYTFSGSVYFNRMKEEGLYEINSEFIQQNIEKAGLKDIYYKCLV</sequence>
<organism evidence="10 11">
    <name type="scientific">Selenobaculum gibii</name>
    <dbReference type="NCBI Taxonomy" id="3054208"/>
    <lineage>
        <taxon>Bacteria</taxon>
        <taxon>Bacillati</taxon>
        <taxon>Bacillota</taxon>
        <taxon>Negativicutes</taxon>
        <taxon>Selenomonadales</taxon>
        <taxon>Selenomonadaceae</taxon>
        <taxon>Selenobaculum</taxon>
    </lineage>
</organism>
<protein>
    <submittedName>
        <fullName evidence="10">FAD-dependent oxidoreductase</fullName>
    </submittedName>
</protein>
<dbReference type="KEGG" id="sgbi:P3F81_06810"/>
<dbReference type="PANTHER" id="PTHR43498">
    <property type="entry name" value="FERREDOXIN:COB-COM HETERODISULFIDE REDUCTASE SUBUNIT A"/>
    <property type="match status" value="1"/>
</dbReference>
<evidence type="ECO:0000256" key="8">
    <source>
        <dbReference type="ARBA" id="ARBA00023014"/>
    </source>
</evidence>
<reference evidence="10" key="1">
    <citation type="submission" date="2023-03" db="EMBL/GenBank/DDBJ databases">
        <title>Selenobaculum gbiensis gen. nov. sp. nov., a new bacterium isolated from the gut microbiota of IBD patient.</title>
        <authorList>
            <person name="Yeo S."/>
            <person name="Park H."/>
            <person name="Huh C.S."/>
        </authorList>
    </citation>
    <scope>NUCLEOTIDE SEQUENCE</scope>
    <source>
        <strain evidence="10">ICN-92133</strain>
    </source>
</reference>
<comment type="cofactor">
    <cofactor evidence="1">
        <name>FAD</name>
        <dbReference type="ChEBI" id="CHEBI:57692"/>
    </cofactor>
</comment>
<evidence type="ECO:0000256" key="1">
    <source>
        <dbReference type="ARBA" id="ARBA00001974"/>
    </source>
</evidence>
<keyword evidence="8" id="KW-0411">Iron-sulfur</keyword>
<dbReference type="Pfam" id="PF01134">
    <property type="entry name" value="GIDA"/>
    <property type="match status" value="1"/>
</dbReference>
<dbReference type="InterPro" id="IPR040131">
    <property type="entry name" value="MnmG_N"/>
</dbReference>
<feature type="domain" description="MnmG N-terminal" evidence="9">
    <location>
        <begin position="275"/>
        <end position="349"/>
    </location>
</feature>
<keyword evidence="6" id="KW-0560">Oxidoreductase</keyword>
<dbReference type="PANTHER" id="PTHR43498:SF1">
    <property type="entry name" value="COB--COM HETERODISULFIDE REDUCTASE IRON-SULFUR SUBUNIT A"/>
    <property type="match status" value="1"/>
</dbReference>
<dbReference type="GO" id="GO:0016491">
    <property type="term" value="F:oxidoreductase activity"/>
    <property type="evidence" value="ECO:0007669"/>
    <property type="project" value="UniProtKB-KW"/>
</dbReference>
<keyword evidence="3" id="KW-0285">Flavoprotein</keyword>
<dbReference type="InterPro" id="IPR039650">
    <property type="entry name" value="HdrA-like"/>
</dbReference>
<evidence type="ECO:0000256" key="7">
    <source>
        <dbReference type="ARBA" id="ARBA00023004"/>
    </source>
</evidence>
<evidence type="ECO:0000256" key="6">
    <source>
        <dbReference type="ARBA" id="ARBA00023002"/>
    </source>
</evidence>
<evidence type="ECO:0000256" key="2">
    <source>
        <dbReference type="ARBA" id="ARBA00022485"/>
    </source>
</evidence>
<evidence type="ECO:0000256" key="3">
    <source>
        <dbReference type="ARBA" id="ARBA00022630"/>
    </source>
</evidence>
<dbReference type="SUPFAM" id="SSF51905">
    <property type="entry name" value="FAD/NAD(P)-binding domain"/>
    <property type="match status" value="1"/>
</dbReference>
<evidence type="ECO:0000313" key="10">
    <source>
        <dbReference type="EMBL" id="WIW69635.1"/>
    </source>
</evidence>